<feature type="compositionally biased region" description="Polar residues" evidence="1">
    <location>
        <begin position="638"/>
        <end position="664"/>
    </location>
</feature>
<organism evidence="2 3">
    <name type="scientific">Agrocybe pediades</name>
    <dbReference type="NCBI Taxonomy" id="84607"/>
    <lineage>
        <taxon>Eukaryota</taxon>
        <taxon>Fungi</taxon>
        <taxon>Dikarya</taxon>
        <taxon>Basidiomycota</taxon>
        <taxon>Agaricomycotina</taxon>
        <taxon>Agaricomycetes</taxon>
        <taxon>Agaricomycetidae</taxon>
        <taxon>Agaricales</taxon>
        <taxon>Agaricineae</taxon>
        <taxon>Strophariaceae</taxon>
        <taxon>Agrocybe</taxon>
    </lineage>
</organism>
<feature type="compositionally biased region" description="Low complexity" evidence="1">
    <location>
        <begin position="26"/>
        <end position="45"/>
    </location>
</feature>
<dbReference type="EMBL" id="JAACJL010000002">
    <property type="protein sequence ID" value="KAF4622268.1"/>
    <property type="molecule type" value="Genomic_DNA"/>
</dbReference>
<protein>
    <submittedName>
        <fullName evidence="2">Uncharacterized protein</fullName>
    </submittedName>
</protein>
<dbReference type="PANTHER" id="PTHR38702:SF1">
    <property type="entry name" value="CALPONIN-HOMOLOGY (CH) DOMAIN-CONTAINING PROTEIN"/>
    <property type="match status" value="1"/>
</dbReference>
<evidence type="ECO:0000256" key="1">
    <source>
        <dbReference type="SAM" id="MobiDB-lite"/>
    </source>
</evidence>
<dbReference type="Proteomes" id="UP000521872">
    <property type="component" value="Unassembled WGS sequence"/>
</dbReference>
<feature type="compositionally biased region" description="Polar residues" evidence="1">
    <location>
        <begin position="1"/>
        <end position="25"/>
    </location>
</feature>
<feature type="region of interest" description="Disordered" evidence="1">
    <location>
        <begin position="298"/>
        <end position="333"/>
    </location>
</feature>
<proteinExistence type="predicted"/>
<sequence length="717" mass="78522">MASDSSDSPMLLTPESTGTPTGLTIDTNLPDSPTTSTSSSASNTLKKARRQTAFYPNMNSSNKQQKPFSRSAAKRESVMALGSIEHLQHYFTKTGLAAKKNPLDKPHHGLVPAIGGLGHIPTSPSLSDIMDFQMPPSPAVPNTPKPVFSPHVKTYDVDPESLLPGVIDDLTAAAIAWQLERYPDEAAATQPNLDVHFDVLEVLKTTTRAIRSTRNYLLSLPDESAGTIRAQFRPAILGPGKSTSSSSIATSSSTSSVGSNGQPDPLILIRRAALEVLHVLRQLEENCRLPLEDEAYDAQSDGEHSHAAGGVASSPSNGAVDLPSSDGAPAGSEADASITFSLVQVQGRYESVPVWEDEEDVFGVEEEEEKQKRDGWDERLVLGTGWLYKQDIKLCNLDKERRVVGSYLDIVDEVLFEGKRVAGEERGWDKVKRKREGRAVSRATRRRVSTGDTERKVSTLLDTDGNGGRRRVSTGMVSLMSGLAISEEPDNMDGIKEEEEEDEEVDDDDLPEWAKRSLFADDMRARAHALLTSFLPAHLQSALGDASSRSEFLSSLSSGQLLCIAYNACVRKSKKPWGFVSKDGVHDIIALEKAAKEQSSDEKEGNKKLWTFRRTDNLRLWIGALKLRYMLPIQIPTQPIANPPGSSTSRTNTPAGTPLSSPSKQRFPLGLGRPDREPPILFDARVVAKKEDGWEEMLEAVLYRWVEKAVEEKRSSQ</sequence>
<feature type="region of interest" description="Disordered" evidence="1">
    <location>
        <begin position="1"/>
        <end position="74"/>
    </location>
</feature>
<comment type="caution">
    <text evidence="2">The sequence shown here is derived from an EMBL/GenBank/DDBJ whole genome shotgun (WGS) entry which is preliminary data.</text>
</comment>
<dbReference type="PANTHER" id="PTHR38702">
    <property type="entry name" value="CALPONIN-HOMOLOGY (CH) DOMAIN-CONTAINING PROTEIN"/>
    <property type="match status" value="1"/>
</dbReference>
<feature type="compositionally biased region" description="Low complexity" evidence="1">
    <location>
        <begin position="242"/>
        <end position="256"/>
    </location>
</feature>
<feature type="compositionally biased region" description="Polar residues" evidence="1">
    <location>
        <begin position="57"/>
        <end position="68"/>
    </location>
</feature>
<evidence type="ECO:0000313" key="3">
    <source>
        <dbReference type="Proteomes" id="UP000521872"/>
    </source>
</evidence>
<feature type="region of interest" description="Disordered" evidence="1">
    <location>
        <begin position="638"/>
        <end position="674"/>
    </location>
</feature>
<name>A0A8H4R3L5_9AGAR</name>
<evidence type="ECO:0000313" key="2">
    <source>
        <dbReference type="EMBL" id="KAF4622268.1"/>
    </source>
</evidence>
<feature type="region of interest" description="Disordered" evidence="1">
    <location>
        <begin position="441"/>
        <end position="467"/>
    </location>
</feature>
<feature type="region of interest" description="Disordered" evidence="1">
    <location>
        <begin position="489"/>
        <end position="508"/>
    </location>
</feature>
<feature type="region of interest" description="Disordered" evidence="1">
    <location>
        <begin position="236"/>
        <end position="262"/>
    </location>
</feature>
<keyword evidence="3" id="KW-1185">Reference proteome</keyword>
<accession>A0A8H4R3L5</accession>
<gene>
    <name evidence="2" type="ORF">D9613_009229</name>
</gene>
<dbReference type="AlphaFoldDB" id="A0A8H4R3L5"/>
<reference evidence="2 3" key="1">
    <citation type="submission" date="2019-12" db="EMBL/GenBank/DDBJ databases">
        <authorList>
            <person name="Floudas D."/>
            <person name="Bentzer J."/>
            <person name="Ahren D."/>
            <person name="Johansson T."/>
            <person name="Persson P."/>
            <person name="Tunlid A."/>
        </authorList>
    </citation>
    <scope>NUCLEOTIDE SEQUENCE [LARGE SCALE GENOMIC DNA]</scope>
    <source>
        <strain evidence="2 3">CBS 102.39</strain>
    </source>
</reference>